<accession>A0AAN2C9R1</accession>
<sequence>MFATIAALLVSCTGLVVFVSFVFQIELAEYGRNPVGHSDAFAGAPTGADVGAVVGDAVCDGVGAGVGVLLGAGDGAPRWIFNVPGEMLTDGSGTVAPMLTADVDVDPL</sequence>
<evidence type="ECO:0000313" key="2">
    <source>
        <dbReference type="Proteomes" id="UP001317532"/>
    </source>
</evidence>
<dbReference type="EMBL" id="AP025523">
    <property type="protein sequence ID" value="BDE06296.1"/>
    <property type="molecule type" value="Genomic_DNA"/>
</dbReference>
<proteinExistence type="predicted"/>
<gene>
    <name evidence="1" type="ORF">WPS_15720</name>
</gene>
<dbReference type="KEGG" id="vab:WPS_15720"/>
<reference evidence="1 2" key="1">
    <citation type="journal article" date="2022" name="ISME Commun">
        <title>Vulcanimicrobium alpinus gen. nov. sp. nov., the first cultivated representative of the candidate phylum 'Eremiobacterota', is a metabolically versatile aerobic anoxygenic phototroph.</title>
        <authorList>
            <person name="Yabe S."/>
            <person name="Muto K."/>
            <person name="Abe K."/>
            <person name="Yokota A."/>
            <person name="Staudigel H."/>
            <person name="Tebo B.M."/>
        </authorList>
    </citation>
    <scope>NUCLEOTIDE SEQUENCE [LARGE SCALE GENOMIC DNA]</scope>
    <source>
        <strain evidence="1 2">WC8-2</strain>
    </source>
</reference>
<dbReference type="Proteomes" id="UP001317532">
    <property type="component" value="Chromosome"/>
</dbReference>
<evidence type="ECO:0000313" key="1">
    <source>
        <dbReference type="EMBL" id="BDE06296.1"/>
    </source>
</evidence>
<keyword evidence="2" id="KW-1185">Reference proteome</keyword>
<dbReference type="AlphaFoldDB" id="A0AAN2C9R1"/>
<protein>
    <submittedName>
        <fullName evidence="1">Uncharacterized protein</fullName>
    </submittedName>
</protein>
<organism evidence="1 2">
    <name type="scientific">Vulcanimicrobium alpinum</name>
    <dbReference type="NCBI Taxonomy" id="3016050"/>
    <lineage>
        <taxon>Bacteria</taxon>
        <taxon>Bacillati</taxon>
        <taxon>Vulcanimicrobiota</taxon>
        <taxon>Vulcanimicrobiia</taxon>
        <taxon>Vulcanimicrobiales</taxon>
        <taxon>Vulcanimicrobiaceae</taxon>
        <taxon>Vulcanimicrobium</taxon>
    </lineage>
</organism>
<name>A0AAN2C9R1_UNVUL</name>